<evidence type="ECO:0000313" key="4">
    <source>
        <dbReference type="Proteomes" id="UP001470230"/>
    </source>
</evidence>
<dbReference type="Gene3D" id="2.60.40.790">
    <property type="match status" value="1"/>
</dbReference>
<dbReference type="EMBL" id="JAPFFF010000008">
    <property type="protein sequence ID" value="KAK8885090.1"/>
    <property type="molecule type" value="Genomic_DNA"/>
</dbReference>
<gene>
    <name evidence="3" type="ORF">M9Y10_044219</name>
</gene>
<evidence type="ECO:0000256" key="1">
    <source>
        <dbReference type="SAM" id="Coils"/>
    </source>
</evidence>
<dbReference type="PANTHER" id="PTHR46492">
    <property type="entry name" value="DYNEIN ASSEMBLY FACTOR 4, AXONEMAL"/>
    <property type="match status" value="1"/>
</dbReference>
<reference evidence="3 4" key="1">
    <citation type="submission" date="2024-04" db="EMBL/GenBank/DDBJ databases">
        <title>Tritrichomonas musculus Genome.</title>
        <authorList>
            <person name="Alves-Ferreira E."/>
            <person name="Grigg M."/>
            <person name="Lorenzi H."/>
            <person name="Galac M."/>
        </authorList>
    </citation>
    <scope>NUCLEOTIDE SEQUENCE [LARGE SCALE GENOMIC DNA]</scope>
    <source>
        <strain evidence="3 4">EAF2021</strain>
    </source>
</reference>
<organism evidence="3 4">
    <name type="scientific">Tritrichomonas musculus</name>
    <dbReference type="NCBI Taxonomy" id="1915356"/>
    <lineage>
        <taxon>Eukaryota</taxon>
        <taxon>Metamonada</taxon>
        <taxon>Parabasalia</taxon>
        <taxon>Tritrichomonadida</taxon>
        <taxon>Tritrichomonadidae</taxon>
        <taxon>Tritrichomonas</taxon>
    </lineage>
</organism>
<feature type="region of interest" description="Disordered" evidence="2">
    <location>
        <begin position="358"/>
        <end position="377"/>
    </location>
</feature>
<protein>
    <recommendedName>
        <fullName evidence="5">Dynein assembly factor 4, axonemal</fullName>
    </recommendedName>
</protein>
<dbReference type="Gene3D" id="1.25.40.10">
    <property type="entry name" value="Tetratricopeptide repeat domain"/>
    <property type="match status" value="1"/>
</dbReference>
<keyword evidence="4" id="KW-1185">Reference proteome</keyword>
<dbReference type="PANTHER" id="PTHR46492:SF1">
    <property type="entry name" value="DYNEIN AXONEMAL ASSEMBLY FACTOR 4"/>
    <property type="match status" value="1"/>
</dbReference>
<accession>A0ABR2K1U8</accession>
<feature type="coiled-coil region" evidence="1">
    <location>
        <begin position="90"/>
        <end position="150"/>
    </location>
</feature>
<comment type="caution">
    <text evidence="3">The sequence shown here is derived from an EMBL/GenBank/DDBJ whole genome shotgun (WGS) entry which is preliminary data.</text>
</comment>
<dbReference type="Proteomes" id="UP001470230">
    <property type="component" value="Unassembled WGS sequence"/>
</dbReference>
<dbReference type="InterPro" id="IPR008978">
    <property type="entry name" value="HSP20-like_chaperone"/>
</dbReference>
<dbReference type="InterPro" id="IPR011990">
    <property type="entry name" value="TPR-like_helical_dom_sf"/>
</dbReference>
<evidence type="ECO:0000313" key="3">
    <source>
        <dbReference type="EMBL" id="KAK8885090.1"/>
    </source>
</evidence>
<name>A0ABR2K1U8_9EUKA</name>
<dbReference type="InterPro" id="IPR052004">
    <property type="entry name" value="Dynein_assembly_factor_4"/>
</dbReference>
<dbReference type="SMART" id="SM00028">
    <property type="entry name" value="TPR"/>
    <property type="match status" value="3"/>
</dbReference>
<evidence type="ECO:0000256" key="2">
    <source>
        <dbReference type="SAM" id="MobiDB-lite"/>
    </source>
</evidence>
<keyword evidence="1" id="KW-0175">Coiled coil</keyword>
<dbReference type="SUPFAM" id="SSF48452">
    <property type="entry name" value="TPR-like"/>
    <property type="match status" value="1"/>
</dbReference>
<sequence length="377" mass="43316">MIEPEYTIEELDDTVIITVTFAGRMASKCDLVVADLYAKFNLRPYFLTIDFPELVSIKNVCASAKVNTLTIRIKKEEEKKWPPQPWKFSKEELKKRRDESFQRLVEAERKRVEDERIAREAAEKEAMQRAWDFEKEQRQALKDAQEAEKEYAHSVLHGQESAAELKKKPLYQPATIAPSRNKVATQMIHTPTLKDQPARYTGPQRNFIVPKKGDASPLWMKQQGDAFYKNGDYRSAINAYTEAIDGSDRQFVAAFSNRAAARLKLGQPKLALNDCDEAIKLIAEPIMTPDVARMKSRLLSRKVEALYEEKRYVEAFQACADILKYERESPEIKEDLDLLIKLAGNKLKETKDLQETLEKISTMSQPKNDAPPLEEKK</sequence>
<dbReference type="InterPro" id="IPR019734">
    <property type="entry name" value="TPR_rpt"/>
</dbReference>
<evidence type="ECO:0008006" key="5">
    <source>
        <dbReference type="Google" id="ProtNLM"/>
    </source>
</evidence>
<proteinExistence type="predicted"/>
<dbReference type="SUPFAM" id="SSF49764">
    <property type="entry name" value="HSP20-like chaperones"/>
    <property type="match status" value="1"/>
</dbReference>